<gene>
    <name evidence="1" type="ORF">ABHF33_03255</name>
</gene>
<name>A0AAU7FCS7_9NEIS</name>
<protein>
    <submittedName>
        <fullName evidence="1">Uncharacterized protein</fullName>
    </submittedName>
</protein>
<organism evidence="1">
    <name type="scientific">Chitinibacter mangrovi</name>
    <dbReference type="NCBI Taxonomy" id="3153927"/>
    <lineage>
        <taxon>Bacteria</taxon>
        <taxon>Pseudomonadati</taxon>
        <taxon>Pseudomonadota</taxon>
        <taxon>Betaproteobacteria</taxon>
        <taxon>Neisseriales</taxon>
        <taxon>Chitinibacteraceae</taxon>
        <taxon>Chitinibacter</taxon>
    </lineage>
</organism>
<reference evidence="1" key="1">
    <citation type="submission" date="2024-05" db="EMBL/GenBank/DDBJ databases">
        <authorList>
            <person name="Yang L."/>
            <person name="Pan L."/>
        </authorList>
    </citation>
    <scope>NUCLEOTIDE SEQUENCE</scope>
    <source>
        <strain evidence="1">FCG-7</strain>
    </source>
</reference>
<dbReference type="AlphaFoldDB" id="A0AAU7FCS7"/>
<dbReference type="KEGG" id="cmav:ABHF33_03255"/>
<dbReference type="EMBL" id="CP157355">
    <property type="protein sequence ID" value="XBM01323.1"/>
    <property type="molecule type" value="Genomic_DNA"/>
</dbReference>
<evidence type="ECO:0000313" key="1">
    <source>
        <dbReference type="EMBL" id="XBM01323.1"/>
    </source>
</evidence>
<accession>A0AAU7FCS7</accession>
<proteinExistence type="predicted"/>
<dbReference type="RefSeq" id="WP_348945625.1">
    <property type="nucleotide sequence ID" value="NZ_CP157355.1"/>
</dbReference>
<sequence length="115" mass="13419">MKNLLPFKPIKQNYFKVGELWRGADGNLNYTIGAINTPAKYFSARDKVAKHFHLMPIGFTCSPLDALTRPYFCWRNFAVIRLEWDIWCGFFVSAANPRSEWLLMKIATFCESEFK</sequence>